<name>A0A0B1TP78_OESDE</name>
<protein>
    <submittedName>
        <fullName evidence="1">Uncharacterized protein</fullName>
    </submittedName>
</protein>
<gene>
    <name evidence="1" type="ORF">OESDEN_00606</name>
</gene>
<sequence length="49" mass="6037">MSYDNFKSRLMDLKYFNRERKYANELVYDGEIPERSSYVLIMMRIDFST</sequence>
<evidence type="ECO:0000313" key="2">
    <source>
        <dbReference type="Proteomes" id="UP000053660"/>
    </source>
</evidence>
<dbReference type="EMBL" id="KN549223">
    <property type="protein sequence ID" value="KHJ99368.1"/>
    <property type="molecule type" value="Genomic_DNA"/>
</dbReference>
<proteinExistence type="predicted"/>
<evidence type="ECO:0000313" key="1">
    <source>
        <dbReference type="EMBL" id="KHJ99368.1"/>
    </source>
</evidence>
<reference evidence="1 2" key="1">
    <citation type="submission" date="2014-03" db="EMBL/GenBank/DDBJ databases">
        <title>Draft genome of the hookworm Oesophagostomum dentatum.</title>
        <authorList>
            <person name="Mitreva M."/>
        </authorList>
    </citation>
    <scope>NUCLEOTIDE SEQUENCE [LARGE SCALE GENOMIC DNA]</scope>
    <source>
        <strain evidence="1 2">OD-Hann</strain>
    </source>
</reference>
<accession>A0A0B1TP78</accession>
<organism evidence="1 2">
    <name type="scientific">Oesophagostomum dentatum</name>
    <name type="common">Nodular worm</name>
    <dbReference type="NCBI Taxonomy" id="61180"/>
    <lineage>
        <taxon>Eukaryota</taxon>
        <taxon>Metazoa</taxon>
        <taxon>Ecdysozoa</taxon>
        <taxon>Nematoda</taxon>
        <taxon>Chromadorea</taxon>
        <taxon>Rhabditida</taxon>
        <taxon>Rhabditina</taxon>
        <taxon>Rhabditomorpha</taxon>
        <taxon>Strongyloidea</taxon>
        <taxon>Strongylidae</taxon>
        <taxon>Oesophagostomum</taxon>
    </lineage>
</organism>
<dbReference type="Proteomes" id="UP000053660">
    <property type="component" value="Unassembled WGS sequence"/>
</dbReference>
<keyword evidence="2" id="KW-1185">Reference proteome</keyword>
<dbReference type="AlphaFoldDB" id="A0A0B1TP78"/>